<name>A0A4C1WR44_EUMVA</name>
<protein>
    <submittedName>
        <fullName evidence="2">Uncharacterized protein</fullName>
    </submittedName>
</protein>
<dbReference type="STRING" id="151549.A0A4C1WR44"/>
<keyword evidence="3" id="KW-1185">Reference proteome</keyword>
<feature type="region of interest" description="Disordered" evidence="1">
    <location>
        <begin position="201"/>
        <end position="241"/>
    </location>
</feature>
<comment type="caution">
    <text evidence="2">The sequence shown here is derived from an EMBL/GenBank/DDBJ whole genome shotgun (WGS) entry which is preliminary data.</text>
</comment>
<accession>A0A4C1WR44</accession>
<sequence>MMTMDMGMYGNQGQQGACAGDYCQQGYQPYEPYHEGYYEPAHYYEPLLQHAPAAPPAGLEHAPAPAPPPPAVISTDAGLCYTNLDYGDLQHGYGPTVASPAHPHHAPVHPAHVDHKLDGHYLDTKYGVQFVDDGGATGAGAAGPLQYAACAEYESYAPKEEFPSREAFPRDAECAALHAPGGLAHHHVPTYKWMQVKRNVPKPAGDTEHARSSNKTVVNARHTRFSSSPQRAPRSRDKGPALKRFSLETAVMLLYSWTRLEGLEKELRPPSTGVAAQTRIHHCTLARRLHTKLRKCVDGAATLHLRPCIV</sequence>
<proteinExistence type="predicted"/>
<dbReference type="Proteomes" id="UP000299102">
    <property type="component" value="Unassembled WGS sequence"/>
</dbReference>
<gene>
    <name evidence="2" type="ORF">EVAR_35773_1</name>
</gene>
<organism evidence="2 3">
    <name type="scientific">Eumeta variegata</name>
    <name type="common">Bagworm moth</name>
    <name type="synonym">Eumeta japonica</name>
    <dbReference type="NCBI Taxonomy" id="151549"/>
    <lineage>
        <taxon>Eukaryota</taxon>
        <taxon>Metazoa</taxon>
        <taxon>Ecdysozoa</taxon>
        <taxon>Arthropoda</taxon>
        <taxon>Hexapoda</taxon>
        <taxon>Insecta</taxon>
        <taxon>Pterygota</taxon>
        <taxon>Neoptera</taxon>
        <taxon>Endopterygota</taxon>
        <taxon>Lepidoptera</taxon>
        <taxon>Glossata</taxon>
        <taxon>Ditrysia</taxon>
        <taxon>Tineoidea</taxon>
        <taxon>Psychidae</taxon>
        <taxon>Oiketicinae</taxon>
        <taxon>Eumeta</taxon>
    </lineage>
</organism>
<dbReference type="EMBL" id="BGZK01000606">
    <property type="protein sequence ID" value="GBP52584.1"/>
    <property type="molecule type" value="Genomic_DNA"/>
</dbReference>
<dbReference type="AlphaFoldDB" id="A0A4C1WR44"/>
<evidence type="ECO:0000313" key="2">
    <source>
        <dbReference type="EMBL" id="GBP52584.1"/>
    </source>
</evidence>
<dbReference type="OrthoDB" id="6159439at2759"/>
<reference evidence="2 3" key="1">
    <citation type="journal article" date="2019" name="Commun. Biol.">
        <title>The bagworm genome reveals a unique fibroin gene that provides high tensile strength.</title>
        <authorList>
            <person name="Kono N."/>
            <person name="Nakamura H."/>
            <person name="Ohtoshi R."/>
            <person name="Tomita M."/>
            <person name="Numata K."/>
            <person name="Arakawa K."/>
        </authorList>
    </citation>
    <scope>NUCLEOTIDE SEQUENCE [LARGE SCALE GENOMIC DNA]</scope>
</reference>
<evidence type="ECO:0000313" key="3">
    <source>
        <dbReference type="Proteomes" id="UP000299102"/>
    </source>
</evidence>
<evidence type="ECO:0000256" key="1">
    <source>
        <dbReference type="SAM" id="MobiDB-lite"/>
    </source>
</evidence>